<keyword evidence="1" id="KW-0812">Transmembrane</keyword>
<keyword evidence="1" id="KW-0472">Membrane</keyword>
<dbReference type="EMBL" id="CAJNOM010000398">
    <property type="protein sequence ID" value="CAF1415368.1"/>
    <property type="molecule type" value="Genomic_DNA"/>
</dbReference>
<keyword evidence="4" id="KW-1185">Reference proteome</keyword>
<dbReference type="EMBL" id="CAJNOI010000206">
    <property type="protein sequence ID" value="CAF1182549.1"/>
    <property type="molecule type" value="Genomic_DNA"/>
</dbReference>
<dbReference type="AlphaFoldDB" id="A0A814V0Z7"/>
<protein>
    <submittedName>
        <fullName evidence="2">Uncharacterized protein</fullName>
    </submittedName>
</protein>
<accession>A0A814V0Z7</accession>
<proteinExistence type="predicted"/>
<evidence type="ECO:0000313" key="3">
    <source>
        <dbReference type="EMBL" id="CAF1415368.1"/>
    </source>
</evidence>
<reference evidence="2" key="1">
    <citation type="submission" date="2021-02" db="EMBL/GenBank/DDBJ databases">
        <authorList>
            <person name="Nowell W R."/>
        </authorList>
    </citation>
    <scope>NUCLEOTIDE SEQUENCE</scope>
</reference>
<evidence type="ECO:0000313" key="5">
    <source>
        <dbReference type="Proteomes" id="UP000663877"/>
    </source>
</evidence>
<comment type="caution">
    <text evidence="2">The sequence shown here is derived from an EMBL/GenBank/DDBJ whole genome shotgun (WGS) entry which is preliminary data.</text>
</comment>
<keyword evidence="1" id="KW-1133">Transmembrane helix</keyword>
<sequence length="125" mass="14668">MVNKSPSVLSVLNNIKDDTINKKKNQKYLLQYLKPHTQTNKHQTPIEQQYYRSHLNLITILISLFLLISITIGVYHIFRYFILKNMSKKSKQIILPTTSIINEKLTLLKSLSRKNKTDYTNVNFS</sequence>
<evidence type="ECO:0000313" key="2">
    <source>
        <dbReference type="EMBL" id="CAF1182549.1"/>
    </source>
</evidence>
<gene>
    <name evidence="2" type="ORF">BJG266_LOCUS25851</name>
    <name evidence="3" type="ORF">QVE165_LOCUS37828</name>
</gene>
<name>A0A814V0Z7_9BILA</name>
<dbReference type="Proteomes" id="UP000663877">
    <property type="component" value="Unassembled WGS sequence"/>
</dbReference>
<evidence type="ECO:0000256" key="1">
    <source>
        <dbReference type="SAM" id="Phobius"/>
    </source>
</evidence>
<organism evidence="2 5">
    <name type="scientific">Adineta steineri</name>
    <dbReference type="NCBI Taxonomy" id="433720"/>
    <lineage>
        <taxon>Eukaryota</taxon>
        <taxon>Metazoa</taxon>
        <taxon>Spiralia</taxon>
        <taxon>Gnathifera</taxon>
        <taxon>Rotifera</taxon>
        <taxon>Eurotatoria</taxon>
        <taxon>Bdelloidea</taxon>
        <taxon>Adinetida</taxon>
        <taxon>Adinetidae</taxon>
        <taxon>Adineta</taxon>
    </lineage>
</organism>
<evidence type="ECO:0000313" key="4">
    <source>
        <dbReference type="Proteomes" id="UP000663832"/>
    </source>
</evidence>
<dbReference type="Proteomes" id="UP000663832">
    <property type="component" value="Unassembled WGS sequence"/>
</dbReference>
<feature type="transmembrane region" description="Helical" evidence="1">
    <location>
        <begin position="57"/>
        <end position="82"/>
    </location>
</feature>
<dbReference type="OrthoDB" id="10367898at2759"/>